<accession>A0ABU0J3C3</accession>
<organism evidence="11 12">
    <name type="scientific">Labrys wisconsinensis</name>
    <dbReference type="NCBI Taxonomy" id="425677"/>
    <lineage>
        <taxon>Bacteria</taxon>
        <taxon>Pseudomonadati</taxon>
        <taxon>Pseudomonadota</taxon>
        <taxon>Alphaproteobacteria</taxon>
        <taxon>Hyphomicrobiales</taxon>
        <taxon>Xanthobacteraceae</taxon>
        <taxon>Labrys</taxon>
    </lineage>
</organism>
<evidence type="ECO:0000256" key="8">
    <source>
        <dbReference type="ARBA" id="ARBA00023295"/>
    </source>
</evidence>
<dbReference type="PANTHER" id="PTHR32092">
    <property type="entry name" value="6-PHOSPHO-BETA-GLUCOSIDASE-RELATED"/>
    <property type="match status" value="1"/>
</dbReference>
<evidence type="ECO:0000256" key="1">
    <source>
        <dbReference type="ARBA" id="ARBA00001936"/>
    </source>
</evidence>
<name>A0ABU0J3C3_9HYPH</name>
<comment type="cofactor">
    <cofactor evidence="9">
        <name>NAD(+)</name>
        <dbReference type="ChEBI" id="CHEBI:57540"/>
    </cofactor>
    <text evidence="9">Binds 1 NAD(+) per subunit.</text>
</comment>
<keyword evidence="8 9" id="KW-0326">Glycosidase</keyword>
<keyword evidence="6" id="KW-0464">Manganese</keyword>
<dbReference type="EMBL" id="JAUSVX010000001">
    <property type="protein sequence ID" value="MDQ0467804.1"/>
    <property type="molecule type" value="Genomic_DNA"/>
</dbReference>
<evidence type="ECO:0000256" key="2">
    <source>
        <dbReference type="ARBA" id="ARBA00010141"/>
    </source>
</evidence>
<dbReference type="InterPro" id="IPR001088">
    <property type="entry name" value="Glyco_hydro_4"/>
</dbReference>
<dbReference type="NCBIfam" id="NF011657">
    <property type="entry name" value="PRK15076.1"/>
    <property type="match status" value="1"/>
</dbReference>
<evidence type="ECO:0000256" key="7">
    <source>
        <dbReference type="ARBA" id="ARBA00023277"/>
    </source>
</evidence>
<dbReference type="InterPro" id="IPR022616">
    <property type="entry name" value="Glyco_hydro_4_C"/>
</dbReference>
<dbReference type="SUPFAM" id="SSF51735">
    <property type="entry name" value="NAD(P)-binding Rossmann-fold domains"/>
    <property type="match status" value="1"/>
</dbReference>
<dbReference type="GO" id="GO:0004557">
    <property type="term" value="F:alpha-galactosidase activity"/>
    <property type="evidence" value="ECO:0007669"/>
    <property type="project" value="UniProtKB-EC"/>
</dbReference>
<dbReference type="InterPro" id="IPR015955">
    <property type="entry name" value="Lactate_DH/Glyco_Ohase_4_C"/>
</dbReference>
<dbReference type="EC" id="3.2.1.22" evidence="11"/>
<dbReference type="PANTHER" id="PTHR32092:SF6">
    <property type="entry name" value="ALPHA-GALACTOSIDASE"/>
    <property type="match status" value="1"/>
</dbReference>
<dbReference type="SUPFAM" id="SSF56327">
    <property type="entry name" value="LDH C-terminal domain-like"/>
    <property type="match status" value="1"/>
</dbReference>
<keyword evidence="5 9" id="KW-0520">NAD</keyword>
<comment type="similarity">
    <text evidence="2 9">Belongs to the glycosyl hydrolase 4 family.</text>
</comment>
<evidence type="ECO:0000256" key="6">
    <source>
        <dbReference type="ARBA" id="ARBA00023211"/>
    </source>
</evidence>
<evidence type="ECO:0000259" key="10">
    <source>
        <dbReference type="Pfam" id="PF11975"/>
    </source>
</evidence>
<evidence type="ECO:0000313" key="12">
    <source>
        <dbReference type="Proteomes" id="UP001242480"/>
    </source>
</evidence>
<keyword evidence="4 9" id="KW-0378">Hydrolase</keyword>
<dbReference type="PRINTS" id="PR00732">
    <property type="entry name" value="GLHYDRLASE4"/>
</dbReference>
<keyword evidence="3" id="KW-0479">Metal-binding</keyword>
<proteinExistence type="inferred from homology"/>
<keyword evidence="7" id="KW-0119">Carbohydrate metabolism</keyword>
<reference evidence="11 12" key="1">
    <citation type="submission" date="2023-07" db="EMBL/GenBank/DDBJ databases">
        <title>Genomic Encyclopedia of Type Strains, Phase IV (KMG-IV): sequencing the most valuable type-strain genomes for metagenomic binning, comparative biology and taxonomic classification.</title>
        <authorList>
            <person name="Goeker M."/>
        </authorList>
    </citation>
    <scope>NUCLEOTIDE SEQUENCE [LARGE SCALE GENOMIC DNA]</scope>
    <source>
        <strain evidence="11 12">DSM 19619</strain>
    </source>
</reference>
<comment type="caution">
    <text evidence="11">The sequence shown here is derived from an EMBL/GenBank/DDBJ whole genome shotgun (WGS) entry which is preliminary data.</text>
</comment>
<evidence type="ECO:0000256" key="4">
    <source>
        <dbReference type="ARBA" id="ARBA00022801"/>
    </source>
</evidence>
<dbReference type="RefSeq" id="WP_307267998.1">
    <property type="nucleotide sequence ID" value="NZ_JAUSVX010000001.1"/>
</dbReference>
<protein>
    <submittedName>
        <fullName evidence="11">Alpha-galactosidase</fullName>
        <ecNumber evidence="11">3.2.1.22</ecNumber>
    </submittedName>
</protein>
<dbReference type="InterPro" id="IPR036291">
    <property type="entry name" value="NAD(P)-bd_dom_sf"/>
</dbReference>
<keyword evidence="12" id="KW-1185">Reference proteome</keyword>
<sequence>MPKICLVGAGSTVFARAILSDVLSNEALSHCEIALYDIDPERLATSEVMARRICRALGLAGQVNLVATLDRAAALEGADFVILMMQVGGYRPATVTDFEVPKRFGLRQTIADTLGIGGIFRALRTIPVVFDIAEDMRRHCPQALMMNYVNPMAMISWAMGEAYPDIRYVGLCHSVQDTSQFLARTLGEDIADIDYTCAGLNHVAFFLKFEKRLADGSRVDLYPRLRAIAADGTFPPNEAVRFEVMKRFGHFVTESSIHFSEYTPWFIKRGREDLLQEFQLPLDEYITRCERQVATWHHLRQELEDESRPIEVCRSREYAAAIIHSCVTGTPSLIYGNVRNAGLIENLPAEAAVEVACHVDRNGIQPLRLGRVPVQLAAIMRSNINVQELAVTAALTGRREHIYHAAAMDPHTAAELSLAEIEALVDALIEAHGPLLPVFARAAA</sequence>
<dbReference type="CDD" id="cd05297">
    <property type="entry name" value="GH4_alpha_glucosidase_galactosidase"/>
    <property type="match status" value="1"/>
</dbReference>
<dbReference type="Gene3D" id="3.90.1820.10">
    <property type="entry name" value="AglA-like glucosidase"/>
    <property type="match status" value="1"/>
</dbReference>
<dbReference type="Pfam" id="PF02056">
    <property type="entry name" value="Glyco_hydro_4"/>
    <property type="match status" value="1"/>
</dbReference>
<dbReference type="Proteomes" id="UP001242480">
    <property type="component" value="Unassembled WGS sequence"/>
</dbReference>
<evidence type="ECO:0000256" key="5">
    <source>
        <dbReference type="ARBA" id="ARBA00023027"/>
    </source>
</evidence>
<gene>
    <name evidence="11" type="ORF">QO011_000799</name>
</gene>
<feature type="domain" description="Glycosyl hydrolase family 4 C-terminal" evidence="10">
    <location>
        <begin position="197"/>
        <end position="412"/>
    </location>
</feature>
<dbReference type="Pfam" id="PF11975">
    <property type="entry name" value="Glyco_hydro_4C"/>
    <property type="match status" value="1"/>
</dbReference>
<evidence type="ECO:0000256" key="9">
    <source>
        <dbReference type="RuleBase" id="RU361152"/>
    </source>
</evidence>
<comment type="cofactor">
    <cofactor evidence="1">
        <name>Mn(2+)</name>
        <dbReference type="ChEBI" id="CHEBI:29035"/>
    </cofactor>
</comment>
<evidence type="ECO:0000256" key="3">
    <source>
        <dbReference type="ARBA" id="ARBA00022723"/>
    </source>
</evidence>
<dbReference type="InterPro" id="IPR053715">
    <property type="entry name" value="GH4_Enzyme_sf"/>
</dbReference>
<evidence type="ECO:0000313" key="11">
    <source>
        <dbReference type="EMBL" id="MDQ0467804.1"/>
    </source>
</evidence>